<dbReference type="PANTHER" id="PTHR23232">
    <property type="entry name" value="KRAB DOMAIN C2H2 ZINC FINGER"/>
    <property type="match status" value="1"/>
</dbReference>
<dbReference type="KEGG" id="ccan:109699361"/>
<reference evidence="2" key="1">
    <citation type="submission" date="2025-08" db="UniProtKB">
        <authorList>
            <consortium name="RefSeq"/>
        </authorList>
    </citation>
    <scope>IDENTIFICATION</scope>
    <source>
        <tissue evidence="2">Leukocyte</tissue>
    </source>
</reference>
<dbReference type="InterPro" id="IPR001909">
    <property type="entry name" value="KRAB"/>
</dbReference>
<dbReference type="AlphaFoldDB" id="A0A8B7W741"/>
<dbReference type="SMART" id="SM00349">
    <property type="entry name" value="KRAB"/>
    <property type="match status" value="1"/>
</dbReference>
<dbReference type="OrthoDB" id="9634412at2759"/>
<feature type="domain" description="KRAB" evidence="1">
    <location>
        <begin position="31"/>
        <end position="102"/>
    </location>
</feature>
<dbReference type="CDD" id="cd07765">
    <property type="entry name" value="KRAB_A-box"/>
    <property type="match status" value="1"/>
</dbReference>
<name>A0A8B7W741_CASCN</name>
<dbReference type="Gene3D" id="6.10.140.140">
    <property type="match status" value="1"/>
</dbReference>
<gene>
    <name evidence="2" type="primary">LOC109699361</name>
</gene>
<organism evidence="2">
    <name type="scientific">Castor canadensis</name>
    <name type="common">American beaver</name>
    <dbReference type="NCBI Taxonomy" id="51338"/>
    <lineage>
        <taxon>Eukaryota</taxon>
        <taxon>Metazoa</taxon>
        <taxon>Chordata</taxon>
        <taxon>Craniata</taxon>
        <taxon>Vertebrata</taxon>
        <taxon>Euteleostomi</taxon>
        <taxon>Mammalia</taxon>
        <taxon>Eutheria</taxon>
        <taxon>Euarchontoglires</taxon>
        <taxon>Glires</taxon>
        <taxon>Rodentia</taxon>
        <taxon>Castorimorpha</taxon>
        <taxon>Castoridae</taxon>
        <taxon>Castor</taxon>
    </lineage>
</organism>
<dbReference type="RefSeq" id="XP_020039609.1">
    <property type="nucleotide sequence ID" value="XM_020184020.1"/>
</dbReference>
<dbReference type="SUPFAM" id="SSF109640">
    <property type="entry name" value="KRAB domain (Kruppel-associated box)"/>
    <property type="match status" value="1"/>
</dbReference>
<evidence type="ECO:0000313" key="2">
    <source>
        <dbReference type="RefSeq" id="XP_020039609.1"/>
    </source>
</evidence>
<dbReference type="InterPro" id="IPR036051">
    <property type="entry name" value="KRAB_dom_sf"/>
</dbReference>
<sequence length="129" mass="14910">MLGHIHKRQKSIPFADHFLKQKKMINVQDSLTLEDVSVAFTWEEWQLLGPAQKDLYRDVMLENYSSLVSVGYHVSKPETLSKLERGEEPWTTDEMHNQIFPGWTLNPGPHICRKCILSLICSLSLKAIF</sequence>
<dbReference type="GO" id="GO:0006355">
    <property type="term" value="P:regulation of DNA-templated transcription"/>
    <property type="evidence" value="ECO:0007669"/>
    <property type="project" value="InterPro"/>
</dbReference>
<protein>
    <submittedName>
        <fullName evidence="2">Zinc finger protein 432-like</fullName>
    </submittedName>
</protein>
<dbReference type="PROSITE" id="PS50805">
    <property type="entry name" value="KRAB"/>
    <property type="match status" value="1"/>
</dbReference>
<dbReference type="InterPro" id="IPR050169">
    <property type="entry name" value="Krueppel_C2H2_ZnF"/>
</dbReference>
<proteinExistence type="predicted"/>
<evidence type="ECO:0000259" key="1">
    <source>
        <dbReference type="PROSITE" id="PS50805"/>
    </source>
</evidence>
<accession>A0A8B7W741</accession>
<dbReference type="PANTHER" id="PTHR23232:SF161">
    <property type="entry name" value="KRAB DOMAIN-CONTAINING PROTEIN"/>
    <property type="match status" value="1"/>
</dbReference>
<dbReference type="Pfam" id="PF01352">
    <property type="entry name" value="KRAB"/>
    <property type="match status" value="1"/>
</dbReference>